<evidence type="ECO:0000256" key="4">
    <source>
        <dbReference type="ARBA" id="ARBA00022679"/>
    </source>
</evidence>
<keyword evidence="11" id="KW-1185">Reference proteome</keyword>
<evidence type="ECO:0000256" key="6">
    <source>
        <dbReference type="ARBA" id="ARBA00022777"/>
    </source>
</evidence>
<keyword evidence="8" id="KW-0472">Membrane</keyword>
<evidence type="ECO:0000313" key="11">
    <source>
        <dbReference type="Proteomes" id="UP001580391"/>
    </source>
</evidence>
<name>A0ABV5BMD4_9LEPT</name>
<evidence type="ECO:0000313" key="10">
    <source>
        <dbReference type="EMBL" id="MFB5736448.1"/>
    </source>
</evidence>
<evidence type="ECO:0000256" key="2">
    <source>
        <dbReference type="ARBA" id="ARBA00012438"/>
    </source>
</evidence>
<keyword evidence="3" id="KW-0597">Phosphoprotein</keyword>
<keyword evidence="7" id="KW-0067">ATP-binding</keyword>
<dbReference type="SUPFAM" id="SSF55874">
    <property type="entry name" value="ATPase domain of HSP90 chaperone/DNA topoisomerase II/histidine kinase"/>
    <property type="match status" value="1"/>
</dbReference>
<dbReference type="InterPro" id="IPR005467">
    <property type="entry name" value="His_kinase_dom"/>
</dbReference>
<dbReference type="RefSeq" id="WP_375516947.1">
    <property type="nucleotide sequence ID" value="NZ_JBHILI010000004.1"/>
</dbReference>
<evidence type="ECO:0000256" key="3">
    <source>
        <dbReference type="ARBA" id="ARBA00022553"/>
    </source>
</evidence>
<gene>
    <name evidence="10" type="ORF">ACE5IX_08020</name>
</gene>
<dbReference type="PANTHER" id="PTHR41523:SF8">
    <property type="entry name" value="ETHYLENE RESPONSE SENSOR PROTEIN"/>
    <property type="match status" value="1"/>
</dbReference>
<comment type="catalytic activity">
    <reaction evidence="1">
        <text>ATP + protein L-histidine = ADP + protein N-phospho-L-histidine.</text>
        <dbReference type="EC" id="2.7.13.3"/>
    </reaction>
</comment>
<protein>
    <recommendedName>
        <fullName evidence="2">histidine kinase</fullName>
        <ecNumber evidence="2">2.7.13.3</ecNumber>
    </recommendedName>
</protein>
<dbReference type="Pfam" id="PF07568">
    <property type="entry name" value="HisKA_2"/>
    <property type="match status" value="1"/>
</dbReference>
<keyword evidence="4 10" id="KW-0808">Transferase</keyword>
<feature type="transmembrane region" description="Helical" evidence="8">
    <location>
        <begin position="6"/>
        <end position="25"/>
    </location>
</feature>
<evidence type="ECO:0000259" key="9">
    <source>
        <dbReference type="PROSITE" id="PS50109"/>
    </source>
</evidence>
<dbReference type="InterPro" id="IPR036890">
    <property type="entry name" value="HATPase_C_sf"/>
</dbReference>
<evidence type="ECO:0000256" key="8">
    <source>
        <dbReference type="SAM" id="Phobius"/>
    </source>
</evidence>
<accession>A0ABV5BMD4</accession>
<organism evidence="10 11">
    <name type="scientific">Leptospira wolffii</name>
    <dbReference type="NCBI Taxonomy" id="409998"/>
    <lineage>
        <taxon>Bacteria</taxon>
        <taxon>Pseudomonadati</taxon>
        <taxon>Spirochaetota</taxon>
        <taxon>Spirochaetia</taxon>
        <taxon>Leptospirales</taxon>
        <taxon>Leptospiraceae</taxon>
        <taxon>Leptospira</taxon>
    </lineage>
</organism>
<keyword evidence="6 10" id="KW-0418">Kinase</keyword>
<dbReference type="SMART" id="SM00387">
    <property type="entry name" value="HATPase_c"/>
    <property type="match status" value="1"/>
</dbReference>
<comment type="caution">
    <text evidence="10">The sequence shown here is derived from an EMBL/GenBank/DDBJ whole genome shotgun (WGS) entry which is preliminary data.</text>
</comment>
<evidence type="ECO:0000256" key="5">
    <source>
        <dbReference type="ARBA" id="ARBA00022741"/>
    </source>
</evidence>
<dbReference type="Gene3D" id="3.30.565.10">
    <property type="entry name" value="Histidine kinase-like ATPase, C-terminal domain"/>
    <property type="match status" value="1"/>
</dbReference>
<keyword evidence="5" id="KW-0547">Nucleotide-binding</keyword>
<keyword evidence="8" id="KW-0812">Transmembrane</keyword>
<evidence type="ECO:0000256" key="1">
    <source>
        <dbReference type="ARBA" id="ARBA00000085"/>
    </source>
</evidence>
<dbReference type="InterPro" id="IPR003594">
    <property type="entry name" value="HATPase_dom"/>
</dbReference>
<dbReference type="Pfam" id="PF02518">
    <property type="entry name" value="HATPase_c"/>
    <property type="match status" value="1"/>
</dbReference>
<dbReference type="PROSITE" id="PS50109">
    <property type="entry name" value="HIS_KIN"/>
    <property type="match status" value="1"/>
</dbReference>
<sequence>MNSIVLLNSFALLFYLSAFFLILYYIRTARIYSGPGILAAAALSTAFFVSASNILEHSGTSDLLDDYEGFARDLFVLFILIFLYVDSMHREQARREKDQKQIQSDLREKALLLTEIHHRVNNNLQIVSGLLALQGETEGERPLSEALRITRNRIQSIAKVHQIIYDSNNLIRIGARAILDSVIRNLQNTYGEEKGEVRVAQNMDPDITLDLDRAMPLGLILNELLTNSFLHAFPKGEPGNILVELKQDEKNIILSVFDSGKGSEESIRKGRKSGIGMSLVETLVQQIRGNIGFDYSKGTFVKISLPKEANS</sequence>
<keyword evidence="8" id="KW-1133">Transmembrane helix</keyword>
<dbReference type="InterPro" id="IPR011495">
    <property type="entry name" value="Sig_transdc_His_kin_sub2_dim/P"/>
</dbReference>
<dbReference type="PANTHER" id="PTHR41523">
    <property type="entry name" value="TWO-COMPONENT SYSTEM SENSOR PROTEIN"/>
    <property type="match status" value="1"/>
</dbReference>
<proteinExistence type="predicted"/>
<evidence type="ECO:0000256" key="7">
    <source>
        <dbReference type="ARBA" id="ARBA00022840"/>
    </source>
</evidence>
<dbReference type="GO" id="GO:0004673">
    <property type="term" value="F:protein histidine kinase activity"/>
    <property type="evidence" value="ECO:0007669"/>
    <property type="project" value="UniProtKB-EC"/>
</dbReference>
<dbReference type="EMBL" id="JBHILJ010000003">
    <property type="protein sequence ID" value="MFB5736448.1"/>
    <property type="molecule type" value="Genomic_DNA"/>
</dbReference>
<feature type="transmembrane region" description="Helical" evidence="8">
    <location>
        <begin position="37"/>
        <end position="55"/>
    </location>
</feature>
<reference evidence="10 11" key="1">
    <citation type="submission" date="2024-09" db="EMBL/GenBank/DDBJ databases">
        <title>Taxonomic and Genotyping Characterization of Leptospira Strains isolated from Multiple Sources in Colombia highlights the importance of intermediate species.</title>
        <authorList>
            <person name="Torres Higuera L."/>
            <person name="Rojas Tapias D."/>
            <person name="Jimenez Velasquez S."/>
            <person name="Renjifo Ibanez C."/>
        </authorList>
    </citation>
    <scope>NUCLEOTIDE SEQUENCE [LARGE SCALE GENOMIC DNA]</scope>
    <source>
        <strain evidence="10 11">Lep080</strain>
    </source>
</reference>
<dbReference type="Gene3D" id="3.30.450.20">
    <property type="entry name" value="PAS domain"/>
    <property type="match status" value="1"/>
</dbReference>
<feature type="domain" description="Histidine kinase" evidence="9">
    <location>
        <begin position="115"/>
        <end position="309"/>
    </location>
</feature>
<feature type="transmembrane region" description="Helical" evidence="8">
    <location>
        <begin position="67"/>
        <end position="85"/>
    </location>
</feature>
<dbReference type="Proteomes" id="UP001580391">
    <property type="component" value="Unassembled WGS sequence"/>
</dbReference>
<dbReference type="EC" id="2.7.13.3" evidence="2"/>